<protein>
    <recommendedName>
        <fullName evidence="6">5'-3' exonuclease</fullName>
    </recommendedName>
</protein>
<evidence type="ECO:0000256" key="3">
    <source>
        <dbReference type="ARBA" id="ARBA00022839"/>
    </source>
</evidence>
<dbReference type="Proteomes" id="UP001595823">
    <property type="component" value="Unassembled WGS sequence"/>
</dbReference>
<dbReference type="InterPro" id="IPR020046">
    <property type="entry name" value="5-3_exonucl_a-hlix_arch_N"/>
</dbReference>
<dbReference type="CDD" id="cd09859">
    <property type="entry name" value="PIN_53EXO"/>
    <property type="match status" value="1"/>
</dbReference>
<proteinExistence type="predicted"/>
<evidence type="ECO:0000256" key="5">
    <source>
        <dbReference type="ARBA" id="ARBA00049957"/>
    </source>
</evidence>
<dbReference type="SUPFAM" id="SSF88723">
    <property type="entry name" value="PIN domain-like"/>
    <property type="match status" value="1"/>
</dbReference>
<sequence length="296" mass="32203">MLMLIDSAGLWYRAYYALPSSIKAPDGRRAGAVRGFLDALATLVREYSPERLVCCLEGNWRPEWRVELVDSYKTDRTAEGGAEDTPEGLDDQVEAVEQILAAWGMPTATHPRYEADDVIATLAARSEEETAVVTGDRDLFQLVDDGRKTSVVYLLRGISQAKRFRAADVEEKFGVRPSRYADFAVLRGDSSDGLPGVKGIGDKTAAALVERYPSLEAIVEAAGKDELKGRQNANVLAAADYLPRAAEVTRCVRDVDVPDLHAAVPAVPKDEAEVDRLAAVWGQQGAVGRLKEALQS</sequence>
<evidence type="ECO:0000256" key="6">
    <source>
        <dbReference type="ARBA" id="ARBA00050026"/>
    </source>
</evidence>
<dbReference type="Pfam" id="PF01367">
    <property type="entry name" value="5_3_exonuc"/>
    <property type="match status" value="1"/>
</dbReference>
<keyword evidence="1" id="KW-0540">Nuclease</keyword>
<evidence type="ECO:0000256" key="2">
    <source>
        <dbReference type="ARBA" id="ARBA00022801"/>
    </source>
</evidence>
<keyword evidence="4" id="KW-0238">DNA-binding</keyword>
<name>A0ABV8U432_9ACTN</name>
<evidence type="ECO:0000256" key="1">
    <source>
        <dbReference type="ARBA" id="ARBA00022722"/>
    </source>
</evidence>
<accession>A0ABV8U432</accession>
<keyword evidence="2" id="KW-0378">Hydrolase</keyword>
<evidence type="ECO:0000313" key="8">
    <source>
        <dbReference type="EMBL" id="MFC4337519.1"/>
    </source>
</evidence>
<gene>
    <name evidence="8" type="ORF">ACFPET_20185</name>
</gene>
<dbReference type="SMART" id="SM00279">
    <property type="entry name" value="HhH2"/>
    <property type="match status" value="1"/>
</dbReference>
<dbReference type="InterPro" id="IPR002421">
    <property type="entry name" value="5-3_exonuclease"/>
</dbReference>
<feature type="domain" description="5'-3' exonuclease" evidence="7">
    <location>
        <begin position="2"/>
        <end position="265"/>
    </location>
</feature>
<keyword evidence="9" id="KW-1185">Reference proteome</keyword>
<dbReference type="PANTHER" id="PTHR42646:SF2">
    <property type="entry name" value="5'-3' EXONUCLEASE FAMILY PROTEIN"/>
    <property type="match status" value="1"/>
</dbReference>
<dbReference type="SMART" id="SM00475">
    <property type="entry name" value="53EXOc"/>
    <property type="match status" value="1"/>
</dbReference>
<comment type="function">
    <text evidence="5">5'-3' exonuclease acting preferentially on double-stranded DNA.</text>
</comment>
<evidence type="ECO:0000256" key="4">
    <source>
        <dbReference type="ARBA" id="ARBA00023125"/>
    </source>
</evidence>
<dbReference type="InterPro" id="IPR029060">
    <property type="entry name" value="PIN-like_dom_sf"/>
</dbReference>
<evidence type="ECO:0000259" key="7">
    <source>
        <dbReference type="SMART" id="SM00475"/>
    </source>
</evidence>
<evidence type="ECO:0000313" key="9">
    <source>
        <dbReference type="Proteomes" id="UP001595823"/>
    </source>
</evidence>
<dbReference type="EMBL" id="JBHSDK010000034">
    <property type="protein sequence ID" value="MFC4337519.1"/>
    <property type="molecule type" value="Genomic_DNA"/>
</dbReference>
<dbReference type="Gene3D" id="3.40.50.1010">
    <property type="entry name" value="5'-nuclease"/>
    <property type="match status" value="1"/>
</dbReference>
<dbReference type="RefSeq" id="WP_380624587.1">
    <property type="nucleotide sequence ID" value="NZ_JBHSDK010000034.1"/>
</dbReference>
<reference evidence="9" key="1">
    <citation type="journal article" date="2019" name="Int. J. Syst. Evol. Microbiol.">
        <title>The Global Catalogue of Microorganisms (GCM) 10K type strain sequencing project: providing services to taxonomists for standard genome sequencing and annotation.</title>
        <authorList>
            <consortium name="The Broad Institute Genomics Platform"/>
            <consortium name="The Broad Institute Genome Sequencing Center for Infectious Disease"/>
            <person name="Wu L."/>
            <person name="Ma J."/>
        </authorList>
    </citation>
    <scope>NUCLEOTIDE SEQUENCE [LARGE SCALE GENOMIC DNA]</scope>
    <source>
        <strain evidence="9">IBRC-M 10908</strain>
    </source>
</reference>
<dbReference type="InterPro" id="IPR036279">
    <property type="entry name" value="5-3_exonuclease_C_sf"/>
</dbReference>
<organism evidence="8 9">
    <name type="scientific">Salininema proteolyticum</name>
    <dbReference type="NCBI Taxonomy" id="1607685"/>
    <lineage>
        <taxon>Bacteria</taxon>
        <taxon>Bacillati</taxon>
        <taxon>Actinomycetota</taxon>
        <taxon>Actinomycetes</taxon>
        <taxon>Glycomycetales</taxon>
        <taxon>Glycomycetaceae</taxon>
        <taxon>Salininema</taxon>
    </lineage>
</organism>
<dbReference type="InterPro" id="IPR038969">
    <property type="entry name" value="FEN"/>
</dbReference>
<dbReference type="InterPro" id="IPR020045">
    <property type="entry name" value="DNA_polI_H3TH"/>
</dbReference>
<dbReference type="SUPFAM" id="SSF47807">
    <property type="entry name" value="5' to 3' exonuclease, C-terminal subdomain"/>
    <property type="match status" value="1"/>
</dbReference>
<dbReference type="InterPro" id="IPR008918">
    <property type="entry name" value="HhH2"/>
</dbReference>
<dbReference type="CDD" id="cd09898">
    <property type="entry name" value="H3TH_53EXO"/>
    <property type="match status" value="1"/>
</dbReference>
<dbReference type="PANTHER" id="PTHR42646">
    <property type="entry name" value="FLAP ENDONUCLEASE XNI"/>
    <property type="match status" value="1"/>
</dbReference>
<comment type="caution">
    <text evidence="8">The sequence shown here is derived from an EMBL/GenBank/DDBJ whole genome shotgun (WGS) entry which is preliminary data.</text>
</comment>
<dbReference type="GO" id="GO:0004527">
    <property type="term" value="F:exonuclease activity"/>
    <property type="evidence" value="ECO:0007669"/>
    <property type="project" value="UniProtKB-KW"/>
</dbReference>
<keyword evidence="3 8" id="KW-0269">Exonuclease</keyword>
<dbReference type="Pfam" id="PF02739">
    <property type="entry name" value="5_3_exonuc_N"/>
    <property type="match status" value="1"/>
</dbReference>
<dbReference type="Gene3D" id="1.10.150.20">
    <property type="entry name" value="5' to 3' exonuclease, C-terminal subdomain"/>
    <property type="match status" value="1"/>
</dbReference>